<dbReference type="InterPro" id="IPR003660">
    <property type="entry name" value="HAMP_dom"/>
</dbReference>
<dbReference type="Gene3D" id="3.30.450.20">
    <property type="entry name" value="PAS domain"/>
    <property type="match status" value="1"/>
</dbReference>
<name>A0ABU9TNB0_9GAMM</name>
<dbReference type="InterPro" id="IPR003607">
    <property type="entry name" value="HD/PDEase_dom"/>
</dbReference>
<reference evidence="4 5" key="1">
    <citation type="submission" date="2024-03" db="EMBL/GenBank/DDBJ databases">
        <title>Community enrichment and isolation of bacterial strains for fucoidan degradation.</title>
        <authorList>
            <person name="Sichert A."/>
        </authorList>
    </citation>
    <scope>NUCLEOTIDE SEQUENCE [LARGE SCALE GENOMIC DNA]</scope>
    <source>
        <strain evidence="4 5">AS76</strain>
    </source>
</reference>
<dbReference type="EMBL" id="JBBMRA010000001">
    <property type="protein sequence ID" value="MEM5535208.1"/>
    <property type="molecule type" value="Genomic_DNA"/>
</dbReference>
<dbReference type="Proteomes" id="UP001449225">
    <property type="component" value="Unassembled WGS sequence"/>
</dbReference>
<dbReference type="RefSeq" id="WP_342853580.1">
    <property type="nucleotide sequence ID" value="NZ_JBBMRA010000001.1"/>
</dbReference>
<evidence type="ECO:0000313" key="5">
    <source>
        <dbReference type="Proteomes" id="UP001449225"/>
    </source>
</evidence>
<dbReference type="InterPro" id="IPR052020">
    <property type="entry name" value="Cyclic_di-GMP/3'3'-cGAMP_PDE"/>
</dbReference>
<keyword evidence="1" id="KW-1133">Transmembrane helix</keyword>
<organism evidence="4 5">
    <name type="scientific">Neptuniibacter pectenicola</name>
    <dbReference type="NCBI Taxonomy" id="1806669"/>
    <lineage>
        <taxon>Bacteria</taxon>
        <taxon>Pseudomonadati</taxon>
        <taxon>Pseudomonadota</taxon>
        <taxon>Gammaproteobacteria</taxon>
        <taxon>Oceanospirillales</taxon>
        <taxon>Oceanospirillaceae</taxon>
        <taxon>Neptuniibacter</taxon>
    </lineage>
</organism>
<dbReference type="InterPro" id="IPR029016">
    <property type="entry name" value="GAF-like_dom_sf"/>
</dbReference>
<dbReference type="InterPro" id="IPR029151">
    <property type="entry name" value="Sensor-like_sf"/>
</dbReference>
<keyword evidence="5" id="KW-1185">Reference proteome</keyword>
<dbReference type="Pfam" id="PF13487">
    <property type="entry name" value="HD_5"/>
    <property type="match status" value="1"/>
</dbReference>
<dbReference type="Gene3D" id="6.10.340.10">
    <property type="match status" value="1"/>
</dbReference>
<dbReference type="PROSITE" id="PS51832">
    <property type="entry name" value="HD_GYP"/>
    <property type="match status" value="1"/>
</dbReference>
<comment type="caution">
    <text evidence="4">The sequence shown here is derived from an EMBL/GenBank/DDBJ whole genome shotgun (WGS) entry which is preliminary data.</text>
</comment>
<dbReference type="Gene3D" id="3.30.450.40">
    <property type="match status" value="1"/>
</dbReference>
<evidence type="ECO:0000256" key="1">
    <source>
        <dbReference type="SAM" id="Phobius"/>
    </source>
</evidence>
<evidence type="ECO:0000259" key="3">
    <source>
        <dbReference type="PROSITE" id="PS51832"/>
    </source>
</evidence>
<evidence type="ECO:0000259" key="2">
    <source>
        <dbReference type="PROSITE" id="PS50885"/>
    </source>
</evidence>
<proteinExistence type="predicted"/>
<feature type="transmembrane region" description="Helical" evidence="1">
    <location>
        <begin position="349"/>
        <end position="367"/>
    </location>
</feature>
<keyword evidence="1" id="KW-0812">Transmembrane</keyword>
<dbReference type="SUPFAM" id="SSF55781">
    <property type="entry name" value="GAF domain-like"/>
    <property type="match status" value="1"/>
</dbReference>
<accession>A0ABU9TNB0</accession>
<dbReference type="PANTHER" id="PTHR45228">
    <property type="entry name" value="CYCLIC DI-GMP PHOSPHODIESTERASE TM_0186-RELATED"/>
    <property type="match status" value="1"/>
</dbReference>
<feature type="transmembrane region" description="Helical" evidence="1">
    <location>
        <begin position="12"/>
        <end position="34"/>
    </location>
</feature>
<dbReference type="InterPro" id="IPR037522">
    <property type="entry name" value="HD_GYP_dom"/>
</dbReference>
<dbReference type="Gene3D" id="1.10.3210.10">
    <property type="entry name" value="Hypothetical protein af1432"/>
    <property type="match status" value="2"/>
</dbReference>
<dbReference type="SUPFAM" id="SSF103190">
    <property type="entry name" value="Sensory domain-like"/>
    <property type="match status" value="1"/>
</dbReference>
<dbReference type="PROSITE" id="PS50885">
    <property type="entry name" value="HAMP"/>
    <property type="match status" value="1"/>
</dbReference>
<gene>
    <name evidence="4" type="ORF">WNY58_02270</name>
</gene>
<dbReference type="SUPFAM" id="SSF109604">
    <property type="entry name" value="HD-domain/PDEase-like"/>
    <property type="match status" value="2"/>
</dbReference>
<dbReference type="PANTHER" id="PTHR45228:SF5">
    <property type="entry name" value="CYCLIC DI-GMP PHOSPHODIESTERASE VC_1348-RELATED"/>
    <property type="match status" value="1"/>
</dbReference>
<feature type="domain" description="HAMP" evidence="2">
    <location>
        <begin position="368"/>
        <end position="421"/>
    </location>
</feature>
<dbReference type="CDD" id="cd00077">
    <property type="entry name" value="HDc"/>
    <property type="match status" value="1"/>
</dbReference>
<sequence length="975" mass="111008">MGHRKWLRQFPLHLHISTLFVVIILTLGSILSYWNYQKTSEIIYSANDKIFEHISDRITLKFREAYIPVAHTVNLLAQTSLSKASTLTQQSEYFPLLAEVLGNQPELTAIAAGFENGDYFIARALHDDYMKARFNAPDNSYIQIDQTHTGAGGRRLERIFFDKDLNKIGQPFYQESSYDPRTRPWYKDVLNSQQIGVTAPYFYYFIQKVGITLSRQSADKNAVIAADMTLDMLSDIIANSGKAQQAEIVLLNDEDHVIAYKDHSLLTKLEADNKVKYASLDDLNNPIFSALHQAPLSLDRPLSILVDGRKWIGKTNPIALSDNLRFRLVIMMPEDQLLSGAIVARQQSLLITIIIILFTVPLIWLVARAISTPLTELANQTSAIRRFELTPQPEIKTRIAEVQDLGAAISMMRETITRFLGLLHNINAERDFTTLLDLVKKEMLIISNANAVSIHLLSDDESQLKPSCTDQNQQEISLPTITLNTETTLCHALMGQEIQHYRLSLNDSTDPHHSLLATLNCSNAEVYIVPLLNRLQESIGTLTFILPAGKSFTPDQQAFIQEFSSFASMTLATRQLVRMQKSLLESFVELIAQTIDAKSPYTGGHCQRVPALTKMLAQAAEQSNAPALKEFKMSTNMWETLHIASWMHDCGKVTTPDYVVDKATRLETIYNRIHEIRMRFEILKRDAEIEYWKAYPDSEDKPQLFANLQARWQQIDDDFAFVAQCNDGDQFMGTAELSRLNSIAAQTWERTLDDRLGLSWEEQNRMPKAIPPLPTKERLLADRAEHLILRDDTSTYSADNIWGFTLTPPEYLYNRGELYNLSIQRGTLTPEERFKINDHIVQTIKMLEALPYPRHLRNIPTYAGGHHEKMDGSGYPRGLHKEDMPLPSRIMAVADIFEALTAADRPYKKAKKLSEAVKIMAKMRDDNHIDADLFDLFLRSGTYKTYAQRYLSPEQIDEVDIFTYLQEEESTTDLA</sequence>
<protein>
    <submittedName>
        <fullName evidence="4">HD domain-containing phosphohydrolase</fullName>
    </submittedName>
</protein>
<keyword evidence="1" id="KW-0472">Membrane</keyword>
<feature type="domain" description="HD-GYP" evidence="3">
    <location>
        <begin position="744"/>
        <end position="953"/>
    </location>
</feature>
<evidence type="ECO:0000313" key="4">
    <source>
        <dbReference type="EMBL" id="MEM5535208.1"/>
    </source>
</evidence>